<feature type="domain" description="Bacterial Ig-like" evidence="3">
    <location>
        <begin position="1863"/>
        <end position="1930"/>
    </location>
</feature>
<feature type="domain" description="Ig-like" evidence="2">
    <location>
        <begin position="2586"/>
        <end position="2639"/>
    </location>
</feature>
<dbReference type="InterPro" id="IPR049826">
    <property type="entry name" value="Ig-like_ice"/>
</dbReference>
<proteinExistence type="predicted"/>
<dbReference type="Proteomes" id="UP000244908">
    <property type="component" value="Chromosome"/>
</dbReference>
<feature type="domain" description="Bacterial Ig-like" evidence="3">
    <location>
        <begin position="2473"/>
        <end position="2540"/>
    </location>
</feature>
<dbReference type="PANTHER" id="PTHR19325:SF575">
    <property type="entry name" value="LOCOMOTION-RELATED PROTEIN HIKARU GENKI"/>
    <property type="match status" value="1"/>
</dbReference>
<feature type="domain" description="Bacterial Ig-like" evidence="3">
    <location>
        <begin position="1255"/>
        <end position="1320"/>
    </location>
</feature>
<feature type="domain" description="Ig-like" evidence="2">
    <location>
        <begin position="3196"/>
        <end position="3249"/>
    </location>
</feature>
<feature type="domain" description="Bacterial Ig-like" evidence="3">
    <location>
        <begin position="644"/>
        <end position="710"/>
    </location>
</feature>
<feature type="domain" description="Ig-like" evidence="2">
    <location>
        <begin position="2281"/>
        <end position="2334"/>
    </location>
</feature>
<dbReference type="NCBIfam" id="NF012196">
    <property type="entry name" value="Ig_like_ice"/>
    <property type="match status" value="21"/>
</dbReference>
<keyword evidence="6" id="KW-1185">Reference proteome</keyword>
<dbReference type="NCBIfam" id="NF033677">
    <property type="entry name" value="biofilm_BapA_N"/>
    <property type="match status" value="1"/>
</dbReference>
<name>A0A2Y9U0Q3_9GAMM</name>
<evidence type="ECO:0000259" key="2">
    <source>
        <dbReference type="Pfam" id="PF12245"/>
    </source>
</evidence>
<organism evidence="5 6">
    <name type="scientific">Limnobaculum parvum</name>
    <dbReference type="NCBI Taxonomy" id="2172103"/>
    <lineage>
        <taxon>Bacteria</taxon>
        <taxon>Pseudomonadati</taxon>
        <taxon>Pseudomonadota</taxon>
        <taxon>Gammaproteobacteria</taxon>
        <taxon>Enterobacterales</taxon>
        <taxon>Budviciaceae</taxon>
        <taxon>Limnobaculum</taxon>
    </lineage>
</organism>
<feature type="domain" description="Bacterial Ig-like" evidence="3">
    <location>
        <begin position="3389"/>
        <end position="3459"/>
    </location>
</feature>
<dbReference type="InterPro" id="IPR013783">
    <property type="entry name" value="Ig-like_fold"/>
</dbReference>
<dbReference type="InterPro" id="IPR022038">
    <property type="entry name" value="Ig-like_bact"/>
</dbReference>
<gene>
    <name evidence="5" type="ORF">HYN51_12190</name>
</gene>
<feature type="domain" description="Biofilm-associated protein BapA-like prefix-like" evidence="4">
    <location>
        <begin position="31"/>
        <end position="154"/>
    </location>
</feature>
<sequence length="4215" mass="424746">MSVGELFSPAEIYILGNGMDNVNNSSALINNEINILSREGGNFISSVKLDSATQTITLTEPSIVKIHGAVKTVVSYERQGNDLIIHMMDGSIVICKDYFFEVDGTHSELVFTNDAQELVHVTFPESQGVDVLIPEYQSIEDISPLYLVEHSSNNLFPLGLGALAILGAGVAIANSNSNSKGLFIDLSPDEPQPPAPTVVPLFGDNVLNLAESQNEQVISGTTGITGSGQSVTVSIAGNTYTANVDNNGGWNLALSPSILSSLAQGEQSVTVVATNSAGLTGTVTTVVMVDTIPPLVTVDPVTQDNVVNLTESNGVILVTGTSEPGAHISLNYDEQQYTTTVDAQGVWSIELPPNALSNMSNGIYTLTITATDSAQNSTSVSESVTMALIPPAPTLNVPFNDDILNSNDVNRTQRLSGVTNSFGENQTVVVNIGGLNVNQHAITQRDSNGRWEIVVAPEAGGHTYVAQVDINGNWVLDLPPEVLQQLDNGTITITVAAADGLGNYGIAPQQNFYVDTIPPTLILDPVAIDNIINGPESINPLVITGSYADLEIGQPITLVLNNITYTTVADGSGLWSIEIPSIDLIALPQGEVDIVLSASDLARNNSTQTKSIAVDTQIFLTVDPVAGDDIINAAEASSPVVVSGTADAADSGHTVTVTLGGTEYTTTVQTGGAWSLSIPSADITALADGPYDLSVSLTDAAGNSITVDHSITLSAGAANLPTLTLSPVSGDGYLNATEATSPLTLSGTSTNVTSGQVVTLVLNGVTYTATVGIDGTWSTTVPVADLDNMTDDSYQVTATVSDTAGNPASDSQPLVLITDSANLPTLSVNPVTADDIVSATESQSDLTVSGGSTNLQVGQLVTVTINDIDYTGTVGAGGSWSVTVPTADAQALSQGSVAIAVSAQDIAGNPATASDSFTVDTLVNLTVGVVAGDDIINAAEAAAPVVVSGTADVADSGQTVTVTLDGTSYTTTVQSDGSWSLAIPSADITALADGPYDLSVSLTDAAGNSITVDHSITLSAGAANLPTLTLSPVSGDGYLNATEATSPLTLSGTSTNVTSGQVVTLVLNGVTYTATVGIDGTWSTTVPVADLDNMTDDSYQVTATVSDTAGNPASDSQPLVLITDSANLPTLSVNPVTADDIVSATESQSDLTVSGGSTNLQVGQLVTVTINDIDYTGTVGAGGSWSVTVPTADAQALSQGSVAIAVSAQDIAGNPATASDSFTVDTLVNLTVGVVAGDDIINAAEAAAPVVVSGTADVADSGQTVTVTLDGTSYTTTVQSDGSWSLAIPSADITALADGPYDLSVSLTDAAGNSITVDHSITLSAGAANLPTLTLSPVSGDGYLNATEATSPLTLSGTSTNVTSGQVVTLVLNGVTYTATVGIDGTWSTTVPVADLDNMTDDSYQVTATVSDTAGNPASDSQPLVLITDSANLPTLSVNPVTADDIVSATESQSDLTVSGGSTNLQVGQSVTVTINDIDYTGTVGAGGSWSVTVPTADAQALSQGSIAIAVSAQDIAGNPATASDSFTVDTLVNLTVGVVAGDDIINAAEAAAPVVVSGTADVADSGQTVTVILDGTTYTTTVQSDGSWSLSIPSADITALADGPYDLSVSLTDAAGNSITVDHSITLSAGAANLPTLTLSPVSGDGYLNATEATSPLTLSGTSTNVTSGQVVTLVLNGVTYTATVGIDGTWSTTVPVADLDNMTDDSYQVTATVSDTAGNPASDSQPLVLITDSANLPTLSVNPVTADDIVSATESQSDLTVSGGSTNLQVGQSVTVTINDIDYTGTVGAGGSWSVTVPTADAQALSQGSIAIAVSAQDIAGNPATASDSFTVDTLVNLTVGVVAGDDIINAAEASSPVVVSGTADAADSGQTVTVILDGTTYTTTVQSDGAWSLSIPSADITALADGPYDLSVSLTDAAGNSITVDHSITLSAGAANLPTLTLSPVSGDGYLNATEATSPLTLSGTSTNVTSGQVVTLVLNGVTYTATVGIDGTWSTTVPVADLDNMTDDSYQVTATVSDTAGNPASDSQPLVLITDSANLPTLSVNPVTADDIVSATESQSDLTVSGGSTNLQVGQSVTVTINDIDYTGTVGAGGSWSVTVPTADAQALSQGSIAIAVSAQDIAGNPATASDSFTVDTLVNLTVGVVAGDDIINAAEAAAPVVVSGTADVADSGQTVTVILDGTTYTTTVQSDGSWSLSIPSADITALADGPYDLSVSLTDAAGNSITVDHSITLSAGAANLPTLTLSPVSGDGYLNATEATSPLTLSGTSTNVTSGQVVTLVLNGVTYTATVGIDGTWSTTVPVADLDNMTDDSYQVTATVSDTAGNPASDSQPLVLITDSANLPTLSVNPVTADDIVSATESQSDLTVSGGSTNLQVGQSVTVTINDIDYTGTVGAGGSWSVTVPTADAQALSQGSIAIAVSAQDIAGNPATASDSFTVDTLVNLTVGVVAGDDIINAAEASSPVVVSGTADAADSGQTVTVILDGTTYTTTVQSDGAWSLSIPSADITALADGPYDLSVSLTDAAGNSITVDHSITLSAGAANLPTLTLSPVSGDGYLNATEATSPLTLSGTSTNVTSGQVVTLVLNGVTYTATVGIDGTWSTTVPVADLDNMTDDSYQVTATVSDTAGNPASDSQPLVLITDSANLPTLSVNPVTADDIVSATESQSDLTVSGGSTNLQVGQSVTVTINDIDYTGTVGAGGSWSVTVPTADAQALSQGSIAIAVSAQDIAGNPATASDSFTVDTLVNLTVGVVAGDDIINAAEASSPVVVSGTADAADSGQTVTVILDGTSYTTTVQSDGAWSLSIPSADITALADGPYDLSVSLTDAAGNSITVDHSITLSAGAANLPTLTLSPVSGDGYLNATEATSPLTLSGTSTNVTSGQVVTLVLNGVTYTATVGIDGTWSTTVPVADLDNMTDDSYQVTATVSDTAGNPASDSQPLVLITDSANLPTLSVNPVTADDIVSATESQSDLTVSGGSTNLQVGQLVTVTINDIDYTGTVGAGGSWSVTVPTADAQALSQGSVAIAVSAQDIAGNPATASDSFTVDTLVNLTVGVVAGDDIINAAEAAAPVVVSGTADVADSGQTVTVILDGTTYTTTVQSDGAWSLSIPSADITALADGPYDLSVSLTDAAGNSITVDHSITLSAGAANLPTLTLTPVSGDGYLNATEATSPLTLSGTSTNVTSGQVVTLVLNGVTYTATVGIDGTWSTTVPVADLDNMTDDSYQVTATVSDTAGNPASDSQPLVLITDSANLPTLSVNPVTADDIVSATESQSDLTVSGGSTNLQVGQLVTVTINDIDYTGTVGAGGSWSVTVPTADAQALSQGSIAIAVSAQDIAGNPATASDSFTVDTLVNLTVGVVAGDDIINTIEAGAPVVVSGTADAADSGQTVTVILDGTSYTTTVQSDGAWSLSIPSADITALADGPYDLSVSLTDAAGNSITVDHSITVDVHTNLPTITINALTGDNYINAQEITQAMTVTGNTTNVEEGQMVMINLNGQNYTGTVQEDGSWSLVVPAEDMGALLDREYTITGSVSDVSGNSVTILGGLTVDTQIALNINTVAGDDIIDNTEAALPVTINGTASPEDINIIVTVTLNGVEYTTAILTGGIWSLDIPAADIQALPDGPYTLTAAYIDGALNSISVSHNITIDASAPLSLTINDISDNNYINSFEINQDLLISGTSTGVAAGRTVTVTFNNLDYTAIVQTDGSWSLSVPALSVGATPDNVYVVSASVTNTSGTEATAEHVVIVDTYIALTIEPITGDDIVNAAELTGPVRIFGIASGDDVSSVITLTMGTFSYTINPNLSGAWSFEIPAADLVSLGAGNFNLHATMGDLSGNVIAIDHPFTISTSTPALAIDAITGDDYINALEANSPIAIGGSTVGIEAGQIVTITLNGISYTATVGSDGSWSTNVPVGDIQALPDNAYSITGTVSTVGGNDADTSRVLTFMTETVNQPTLSINSVTADNTLSANEITTDLVITGSSTHIHPGLSIVVTLNGDTYSGQVGSNGNWQITVPVAALEALPQGSVSLEVTSHDLAGNSATQSSNFTVDTEAARLSTLFSLMTTEQNIDGYHSHTDSQMVDENMTGSVSGINSPIFSYPLIDLIEPTQTGSQINHSANNAESQGLEHHLPEHFEDKDGQHSVLLISAEDEDSGYITLFNSPEEIRNANVQHTYAMESQSFDVYHSVSLGLDNTLTQENIYM</sequence>
<dbReference type="EMBL" id="CP029185">
    <property type="protein sequence ID" value="AWH89239.1"/>
    <property type="molecule type" value="Genomic_DNA"/>
</dbReference>
<dbReference type="PANTHER" id="PTHR19325">
    <property type="entry name" value="COMPLEMENT COMPONENT-RELATED SUSHI DOMAIN-CONTAINING"/>
    <property type="match status" value="1"/>
</dbReference>
<feature type="domain" description="Ig-like" evidence="2">
    <location>
        <begin position="1976"/>
        <end position="2029"/>
    </location>
</feature>
<protein>
    <recommendedName>
        <fullName evidence="7">Ig-like domain-containing protein</fullName>
    </recommendedName>
</protein>
<feature type="domain" description="Bacterial Ig-like" evidence="3">
    <location>
        <begin position="950"/>
        <end position="1015"/>
    </location>
</feature>
<dbReference type="Gene3D" id="2.60.40.10">
    <property type="entry name" value="Immunoglobulins"/>
    <property type="match status" value="38"/>
</dbReference>
<evidence type="ECO:0000313" key="5">
    <source>
        <dbReference type="EMBL" id="AWH89239.1"/>
    </source>
</evidence>
<feature type="domain" description="Ig-like" evidence="2">
    <location>
        <begin position="756"/>
        <end position="809"/>
    </location>
</feature>
<feature type="domain" description="Bacterial Ig-like" evidence="3">
    <location>
        <begin position="3085"/>
        <end position="3150"/>
    </location>
</feature>
<feature type="domain" description="Bacterial Ig-like" evidence="3">
    <location>
        <begin position="2170"/>
        <end position="2235"/>
    </location>
</feature>
<feature type="domain" description="Ig-like" evidence="2">
    <location>
        <begin position="2891"/>
        <end position="2944"/>
    </location>
</feature>
<dbReference type="NCBIfam" id="NF033510">
    <property type="entry name" value="Ca_tandemer"/>
    <property type="match status" value="39"/>
</dbReference>
<dbReference type="KEGG" id="lpv:HYN51_12190"/>
<evidence type="ECO:0000313" key="6">
    <source>
        <dbReference type="Proteomes" id="UP000244908"/>
    </source>
</evidence>
<evidence type="ECO:0000256" key="1">
    <source>
        <dbReference type="ARBA" id="ARBA00022659"/>
    </source>
</evidence>
<evidence type="ECO:0000259" key="3">
    <source>
        <dbReference type="Pfam" id="PF19077"/>
    </source>
</evidence>
<dbReference type="Pfam" id="PF19077">
    <property type="entry name" value="Big_13"/>
    <property type="match status" value="11"/>
</dbReference>
<dbReference type="InterPro" id="IPR050350">
    <property type="entry name" value="Compl-Cell_Adhes-Reg"/>
</dbReference>
<dbReference type="InterPro" id="IPR048051">
    <property type="entry name" value="BapA-like_prefix-like"/>
</dbReference>
<reference evidence="5 6" key="1">
    <citation type="journal article" date="2019" name="Int. J. Syst. Evol. Microbiol.">
        <title>Limnobaculum parvum gen. nov., sp. nov., isolated from a freshwater lake.</title>
        <authorList>
            <person name="Baek C."/>
            <person name="Shin S.K."/>
            <person name="Yi H."/>
        </authorList>
    </citation>
    <scope>NUCLEOTIDE SEQUENCE [LARGE SCALE GENOMIC DNA]</scope>
    <source>
        <strain evidence="5 6">HYN0051</strain>
    </source>
</reference>
<feature type="domain" description="Bacterial Ig-like" evidence="3">
    <location>
        <begin position="2778"/>
        <end position="2845"/>
    </location>
</feature>
<keyword evidence="1" id="KW-0768">Sushi</keyword>
<dbReference type="InterPro" id="IPR044016">
    <property type="entry name" value="Big_13"/>
</dbReference>
<feature type="domain" description="Ig-like" evidence="2">
    <location>
        <begin position="1366"/>
        <end position="1419"/>
    </location>
</feature>
<feature type="domain" description="Bacterial Ig-like" evidence="3">
    <location>
        <begin position="3983"/>
        <end position="4064"/>
    </location>
</feature>
<dbReference type="Pfam" id="PF12245">
    <property type="entry name" value="Big_3_2"/>
    <property type="match status" value="9"/>
</dbReference>
<feature type="domain" description="Ig-like" evidence="2">
    <location>
        <begin position="1061"/>
        <end position="1114"/>
    </location>
</feature>
<evidence type="ECO:0000259" key="4">
    <source>
        <dbReference type="Pfam" id="PF22783"/>
    </source>
</evidence>
<feature type="domain" description="Ig-like" evidence="2">
    <location>
        <begin position="1671"/>
        <end position="1724"/>
    </location>
</feature>
<dbReference type="Pfam" id="PF22783">
    <property type="entry name" value="BapA_N"/>
    <property type="match status" value="1"/>
</dbReference>
<feature type="domain" description="Bacterial Ig-like" evidence="3">
    <location>
        <begin position="1560"/>
        <end position="1625"/>
    </location>
</feature>
<evidence type="ECO:0008006" key="7">
    <source>
        <dbReference type="Google" id="ProtNLM"/>
    </source>
</evidence>
<accession>A0A2Y9U0Q3</accession>